<name>A0ABR2SS80_9ROSI</name>
<reference evidence="2 3" key="1">
    <citation type="journal article" date="2024" name="G3 (Bethesda)">
        <title>Genome assembly of Hibiscus sabdariffa L. provides insights into metabolisms of medicinal natural products.</title>
        <authorList>
            <person name="Kim T."/>
        </authorList>
    </citation>
    <scope>NUCLEOTIDE SEQUENCE [LARGE SCALE GENOMIC DNA]</scope>
    <source>
        <strain evidence="2">TK-2024</strain>
        <tissue evidence="2">Old leaves</tissue>
    </source>
</reference>
<dbReference type="Proteomes" id="UP001396334">
    <property type="component" value="Unassembled WGS sequence"/>
</dbReference>
<feature type="region of interest" description="Disordered" evidence="1">
    <location>
        <begin position="174"/>
        <end position="197"/>
    </location>
</feature>
<feature type="compositionally biased region" description="Basic and acidic residues" evidence="1">
    <location>
        <begin position="185"/>
        <end position="197"/>
    </location>
</feature>
<dbReference type="EMBL" id="JBBPBN010000012">
    <property type="protein sequence ID" value="KAK9028128.1"/>
    <property type="molecule type" value="Genomic_DNA"/>
</dbReference>
<sequence length="214" mass="23421">MRRERGEVPPFGLDRAKGDPINNKISKRCNKGDASLIRGVKRLHTTVNSFPGLVHTACHTTGAGHARSRYLNRKEGDAEGRASDWSEVVPPVWRHRGVKRKERDGVSLAFGIAGPNGRPARRAISSVVERAPDNCVVVSGLHISMAYFSCSNRGLTWGGASLSLLLSRRGNRVRISRSGGTPPKSKGELPHLSPRDMTRYLNRLKESEEAATPP</sequence>
<evidence type="ECO:0000313" key="2">
    <source>
        <dbReference type="EMBL" id="KAK9028128.1"/>
    </source>
</evidence>
<keyword evidence="3" id="KW-1185">Reference proteome</keyword>
<organism evidence="2 3">
    <name type="scientific">Hibiscus sabdariffa</name>
    <name type="common">roselle</name>
    <dbReference type="NCBI Taxonomy" id="183260"/>
    <lineage>
        <taxon>Eukaryota</taxon>
        <taxon>Viridiplantae</taxon>
        <taxon>Streptophyta</taxon>
        <taxon>Embryophyta</taxon>
        <taxon>Tracheophyta</taxon>
        <taxon>Spermatophyta</taxon>
        <taxon>Magnoliopsida</taxon>
        <taxon>eudicotyledons</taxon>
        <taxon>Gunneridae</taxon>
        <taxon>Pentapetalae</taxon>
        <taxon>rosids</taxon>
        <taxon>malvids</taxon>
        <taxon>Malvales</taxon>
        <taxon>Malvaceae</taxon>
        <taxon>Malvoideae</taxon>
        <taxon>Hibiscus</taxon>
    </lineage>
</organism>
<proteinExistence type="predicted"/>
<accession>A0ABR2SS80</accession>
<evidence type="ECO:0000256" key="1">
    <source>
        <dbReference type="SAM" id="MobiDB-lite"/>
    </source>
</evidence>
<evidence type="ECO:0000313" key="3">
    <source>
        <dbReference type="Proteomes" id="UP001396334"/>
    </source>
</evidence>
<comment type="caution">
    <text evidence="2">The sequence shown here is derived from an EMBL/GenBank/DDBJ whole genome shotgun (WGS) entry which is preliminary data.</text>
</comment>
<protein>
    <submittedName>
        <fullName evidence="2">Uncharacterized protein</fullName>
    </submittedName>
</protein>
<gene>
    <name evidence="2" type="ORF">V6N11_067942</name>
</gene>